<feature type="domain" description="Pyrrolo-quinoline quinone repeat" evidence="2">
    <location>
        <begin position="382"/>
        <end position="476"/>
    </location>
</feature>
<evidence type="ECO:0000313" key="3">
    <source>
        <dbReference type="EMBL" id="OGD79380.1"/>
    </source>
</evidence>
<dbReference type="AlphaFoldDB" id="A0A1F5FII6"/>
<feature type="domain" description="Pyrrolo-quinoline quinone repeat" evidence="2">
    <location>
        <begin position="154"/>
        <end position="262"/>
    </location>
</feature>
<feature type="signal peptide" evidence="1">
    <location>
        <begin position="1"/>
        <end position="24"/>
    </location>
</feature>
<dbReference type="PANTHER" id="PTHR34512">
    <property type="entry name" value="CELL SURFACE PROTEIN"/>
    <property type="match status" value="1"/>
</dbReference>
<evidence type="ECO:0000313" key="4">
    <source>
        <dbReference type="Proteomes" id="UP000177187"/>
    </source>
</evidence>
<gene>
    <name evidence="3" type="ORF">A2Y64_08930</name>
</gene>
<reference evidence="3 4" key="1">
    <citation type="journal article" date="2016" name="Nat. Commun.">
        <title>Thousands of microbial genomes shed light on interconnected biogeochemical processes in an aquifer system.</title>
        <authorList>
            <person name="Anantharaman K."/>
            <person name="Brown C.T."/>
            <person name="Hug L.A."/>
            <person name="Sharon I."/>
            <person name="Castelle C.J."/>
            <person name="Probst A.J."/>
            <person name="Thomas B.C."/>
            <person name="Singh A."/>
            <person name="Wilkins M.J."/>
            <person name="Karaoz U."/>
            <person name="Brodie E.L."/>
            <person name="Williams K.H."/>
            <person name="Hubbard S.S."/>
            <person name="Banfield J.F."/>
        </authorList>
    </citation>
    <scope>NUCLEOTIDE SEQUENCE [LARGE SCALE GENOMIC DNA]</scope>
</reference>
<dbReference type="PANTHER" id="PTHR34512:SF30">
    <property type="entry name" value="OUTER MEMBRANE PROTEIN ASSEMBLY FACTOR BAMB"/>
    <property type="match status" value="1"/>
</dbReference>
<organism evidence="3 4">
    <name type="scientific">Candidatus Coatesbacteria bacterium RBG_13_66_14</name>
    <dbReference type="NCBI Taxonomy" id="1817816"/>
    <lineage>
        <taxon>Bacteria</taxon>
        <taxon>Candidatus Coatesiibacteriota</taxon>
    </lineage>
</organism>
<dbReference type="Proteomes" id="UP000177187">
    <property type="component" value="Unassembled WGS sequence"/>
</dbReference>
<dbReference type="InterPro" id="IPR015943">
    <property type="entry name" value="WD40/YVTN_repeat-like_dom_sf"/>
</dbReference>
<protein>
    <recommendedName>
        <fullName evidence="2">Pyrrolo-quinoline quinone repeat domain-containing protein</fullName>
    </recommendedName>
</protein>
<keyword evidence="1" id="KW-0732">Signal</keyword>
<name>A0A1F5FII6_9BACT</name>
<accession>A0A1F5FII6</accession>
<evidence type="ECO:0000259" key="2">
    <source>
        <dbReference type="Pfam" id="PF13360"/>
    </source>
</evidence>
<feature type="chain" id="PRO_5009518627" description="Pyrrolo-quinoline quinone repeat domain-containing protein" evidence="1">
    <location>
        <begin position="25"/>
        <end position="496"/>
    </location>
</feature>
<dbReference type="InterPro" id="IPR018391">
    <property type="entry name" value="PQQ_b-propeller_rpt"/>
</dbReference>
<dbReference type="Gene3D" id="2.130.10.10">
    <property type="entry name" value="YVTN repeat-like/Quinoprotein amine dehydrogenase"/>
    <property type="match status" value="2"/>
</dbReference>
<dbReference type="STRING" id="1817816.A2Y64_08930"/>
<comment type="caution">
    <text evidence="3">The sequence shown here is derived from an EMBL/GenBank/DDBJ whole genome shotgun (WGS) entry which is preliminary data.</text>
</comment>
<sequence length="496" mass="54227">MRRAYLFWVAGLALVLLCPMLALSDGMDAGKKEYIQETGDYYGEDPYYPEEPMDGGGGETVIPGSELDIGVETFTTENGFDGWRVVIPGGRPLATPAVGEGLVYIGGGFGSYEFYAFDDQNGRAEWMFQAGDDGPTAAIYSQGRVAFNTESCILYVLDAQRGHKVWGEWLGDPLMAQPAIQGDCIYMTYPGNDGGHHLTCRRLETGETVWDQPIIGEVITAPVVADGSVYAACLEGTVYRFDARSGEVVWKEQMNATCAPFIYGGRVYVSQREEGEETDEYGQVQYEGLARLDNSSGDRENDDLWQRRKADYLRYEVNARSAYAGEQIAADSAVGFSSAPSSAKLEQGQANLGWGNVSGIWAYQGSRPVVVDGLSYSTAHDVLVCTDVETGKVIYEVAYQPEGEVLGGRMLTPPSWAGERLYVGTEDGYVLCYRASDGSEMWRVKVGEPIRFQPVVVEGWVYVGTDRGSLVAFDTGDYWADGWAMWGGDAAHNAPN</sequence>
<dbReference type="InterPro" id="IPR002372">
    <property type="entry name" value="PQQ_rpt_dom"/>
</dbReference>
<dbReference type="SUPFAM" id="SSF50998">
    <property type="entry name" value="Quinoprotein alcohol dehydrogenase-like"/>
    <property type="match status" value="2"/>
</dbReference>
<proteinExistence type="predicted"/>
<evidence type="ECO:0000256" key="1">
    <source>
        <dbReference type="SAM" id="SignalP"/>
    </source>
</evidence>
<dbReference type="SMART" id="SM00564">
    <property type="entry name" value="PQQ"/>
    <property type="match status" value="4"/>
</dbReference>
<dbReference type="Pfam" id="PF13360">
    <property type="entry name" value="PQQ_2"/>
    <property type="match status" value="2"/>
</dbReference>
<dbReference type="EMBL" id="MFAF01000012">
    <property type="protein sequence ID" value="OGD79380.1"/>
    <property type="molecule type" value="Genomic_DNA"/>
</dbReference>
<dbReference type="InterPro" id="IPR011047">
    <property type="entry name" value="Quinoprotein_ADH-like_sf"/>
</dbReference>